<evidence type="ECO:0000256" key="4">
    <source>
        <dbReference type="ARBA" id="ARBA00022840"/>
    </source>
</evidence>
<evidence type="ECO:0000256" key="3">
    <source>
        <dbReference type="ARBA" id="ARBA00022777"/>
    </source>
</evidence>
<sequence length="318" mass="32048">MATSPDASPAGQERPSGRRYGRWAAGPLLGQGSLGRVYLAHDGAGRAASLRVVRASLARDPSFRTRFAREVLALGAVRGRGVAALLDADAYGAAPWLAVEYVAGPTLAARVGKGGGPLGTAGLRVLASALAGALDDIHRAGLVHGGLRPSNVLLSADGPRVTDFGVSAGADVTAGAEAETPGFTAPETLAQGVAKPPADIFSLGAVLAYAAAGRGPFEPGDGNGDDVPEVQGPTGALGPPGVPDLTGVPEELLPLVTACLSRHPAARPAPRTIARMAGLPLPGSRRRALTLADTLFLAQLAVAAYPLGGRWEGRTGVR</sequence>
<dbReference type="PROSITE" id="PS50011">
    <property type="entry name" value="PROTEIN_KINASE_DOM"/>
    <property type="match status" value="1"/>
</dbReference>
<evidence type="ECO:0000313" key="8">
    <source>
        <dbReference type="Proteomes" id="UP001610818"/>
    </source>
</evidence>
<evidence type="ECO:0000259" key="6">
    <source>
        <dbReference type="PROSITE" id="PS50011"/>
    </source>
</evidence>
<feature type="region of interest" description="Disordered" evidence="5">
    <location>
        <begin position="1"/>
        <end position="22"/>
    </location>
</feature>
<name>A0ABW7R080_9ACTN</name>
<dbReference type="InterPro" id="IPR011009">
    <property type="entry name" value="Kinase-like_dom_sf"/>
</dbReference>
<dbReference type="CDD" id="cd14014">
    <property type="entry name" value="STKc_PknB_like"/>
    <property type="match status" value="1"/>
</dbReference>
<reference evidence="7 8" key="1">
    <citation type="submission" date="2024-10" db="EMBL/GenBank/DDBJ databases">
        <title>The Natural Products Discovery Center: Release of the First 8490 Sequenced Strains for Exploring Actinobacteria Biosynthetic Diversity.</title>
        <authorList>
            <person name="Kalkreuter E."/>
            <person name="Kautsar S.A."/>
            <person name="Yang D."/>
            <person name="Bader C.D."/>
            <person name="Teijaro C.N."/>
            <person name="Fluegel L."/>
            <person name="Davis C.M."/>
            <person name="Simpson J.R."/>
            <person name="Lauterbach L."/>
            <person name="Steele A.D."/>
            <person name="Gui C."/>
            <person name="Meng S."/>
            <person name="Li G."/>
            <person name="Viehrig K."/>
            <person name="Ye F."/>
            <person name="Su P."/>
            <person name="Kiefer A.F."/>
            <person name="Nichols A."/>
            <person name="Cepeda A.J."/>
            <person name="Yan W."/>
            <person name="Fan B."/>
            <person name="Jiang Y."/>
            <person name="Adhikari A."/>
            <person name="Zheng C.-J."/>
            <person name="Schuster L."/>
            <person name="Cowan T.M."/>
            <person name="Smanski M.J."/>
            <person name="Chevrette M.G."/>
            <person name="De Carvalho L.P.S."/>
            <person name="Shen B."/>
        </authorList>
    </citation>
    <scope>NUCLEOTIDE SEQUENCE [LARGE SCALE GENOMIC DNA]</scope>
    <source>
        <strain evidence="7 8">NPDC017990</strain>
    </source>
</reference>
<gene>
    <name evidence="7" type="ORF">ACH4F9_28685</name>
</gene>
<evidence type="ECO:0000256" key="5">
    <source>
        <dbReference type="SAM" id="MobiDB-lite"/>
    </source>
</evidence>
<proteinExistence type="predicted"/>
<keyword evidence="2" id="KW-0547">Nucleotide-binding</keyword>
<feature type="region of interest" description="Disordered" evidence="5">
    <location>
        <begin position="217"/>
        <end position="241"/>
    </location>
</feature>
<dbReference type="Proteomes" id="UP001610818">
    <property type="component" value="Unassembled WGS sequence"/>
</dbReference>
<dbReference type="InterPro" id="IPR000719">
    <property type="entry name" value="Prot_kinase_dom"/>
</dbReference>
<dbReference type="EMBL" id="JBIRGQ010000005">
    <property type="protein sequence ID" value="MFH8549001.1"/>
    <property type="molecule type" value="Genomic_DNA"/>
</dbReference>
<evidence type="ECO:0000256" key="2">
    <source>
        <dbReference type="ARBA" id="ARBA00022741"/>
    </source>
</evidence>
<dbReference type="Gene3D" id="3.30.200.20">
    <property type="entry name" value="Phosphorylase Kinase, domain 1"/>
    <property type="match status" value="1"/>
</dbReference>
<dbReference type="SUPFAM" id="SSF56112">
    <property type="entry name" value="Protein kinase-like (PK-like)"/>
    <property type="match status" value="1"/>
</dbReference>
<keyword evidence="3 7" id="KW-0418">Kinase</keyword>
<dbReference type="GO" id="GO:0004674">
    <property type="term" value="F:protein serine/threonine kinase activity"/>
    <property type="evidence" value="ECO:0007669"/>
    <property type="project" value="UniProtKB-EC"/>
</dbReference>
<comment type="caution">
    <text evidence="7">The sequence shown here is derived from an EMBL/GenBank/DDBJ whole genome shotgun (WGS) entry which is preliminary data.</text>
</comment>
<dbReference type="PANTHER" id="PTHR43289:SF34">
    <property type="entry name" value="SERINE_THREONINE-PROTEIN KINASE YBDM-RELATED"/>
    <property type="match status" value="1"/>
</dbReference>
<dbReference type="Pfam" id="PF00069">
    <property type="entry name" value="Pkinase"/>
    <property type="match status" value="1"/>
</dbReference>
<dbReference type="EC" id="2.7.11.1" evidence="7"/>
<dbReference type="Gene3D" id="1.10.510.10">
    <property type="entry name" value="Transferase(Phosphotransferase) domain 1"/>
    <property type="match status" value="1"/>
</dbReference>
<feature type="domain" description="Protein kinase" evidence="6">
    <location>
        <begin position="23"/>
        <end position="279"/>
    </location>
</feature>
<dbReference type="RefSeq" id="WP_397715457.1">
    <property type="nucleotide sequence ID" value="NZ_JBIRGN010000005.1"/>
</dbReference>
<keyword evidence="8" id="KW-1185">Reference proteome</keyword>
<evidence type="ECO:0000313" key="7">
    <source>
        <dbReference type="EMBL" id="MFH8549001.1"/>
    </source>
</evidence>
<protein>
    <submittedName>
        <fullName evidence="7">Serine/threonine-protein kinase</fullName>
        <ecNumber evidence="7">2.7.11.1</ecNumber>
    </submittedName>
</protein>
<organism evidence="7 8">
    <name type="scientific">Streptomyces longisporoflavus</name>
    <dbReference type="NCBI Taxonomy" id="28044"/>
    <lineage>
        <taxon>Bacteria</taxon>
        <taxon>Bacillati</taxon>
        <taxon>Actinomycetota</taxon>
        <taxon>Actinomycetes</taxon>
        <taxon>Kitasatosporales</taxon>
        <taxon>Streptomycetaceae</taxon>
        <taxon>Streptomyces</taxon>
    </lineage>
</organism>
<keyword evidence="4" id="KW-0067">ATP-binding</keyword>
<accession>A0ABW7R080</accession>
<keyword evidence="1 7" id="KW-0808">Transferase</keyword>
<evidence type="ECO:0000256" key="1">
    <source>
        <dbReference type="ARBA" id="ARBA00022679"/>
    </source>
</evidence>
<dbReference type="PANTHER" id="PTHR43289">
    <property type="entry name" value="MITOGEN-ACTIVATED PROTEIN KINASE KINASE KINASE 20-RELATED"/>
    <property type="match status" value="1"/>
</dbReference>